<dbReference type="Proteomes" id="UP000663880">
    <property type="component" value="Unassembled WGS sequence"/>
</dbReference>
<name>A0A821LCJ5_9NEOP</name>
<protein>
    <submittedName>
        <fullName evidence="2">Uncharacterized protein</fullName>
    </submittedName>
</protein>
<reference evidence="2" key="1">
    <citation type="submission" date="2021-02" db="EMBL/GenBank/DDBJ databases">
        <authorList>
            <person name="Steward A R."/>
        </authorList>
    </citation>
    <scope>NUCLEOTIDE SEQUENCE</scope>
</reference>
<sequence length="126" mass="13916">MELHNSHCSKLTLDINAQQIGMCVCSVVSLVLFDQVRYVGLYRPGKQPGGAMRPPPDFIFSGEYMAHDPHGSSSNFNTLEGEWYCRSKILATLSYFGVENGDASPRPLATPGDNRLSRVPRDVTLL</sequence>
<dbReference type="AlphaFoldDB" id="A0A821LCJ5"/>
<dbReference type="EMBL" id="CAJOBZ010000001">
    <property type="protein sequence ID" value="CAF4748318.1"/>
    <property type="molecule type" value="Genomic_DNA"/>
</dbReference>
<accession>A0A821LCJ5</accession>
<gene>
    <name evidence="2" type="ORF">PMACD_LOCUS504</name>
</gene>
<keyword evidence="3" id="KW-1185">Reference proteome</keyword>
<evidence type="ECO:0000256" key="1">
    <source>
        <dbReference type="SAM" id="MobiDB-lite"/>
    </source>
</evidence>
<organism evidence="2 3">
    <name type="scientific">Pieris macdunnoughi</name>
    <dbReference type="NCBI Taxonomy" id="345717"/>
    <lineage>
        <taxon>Eukaryota</taxon>
        <taxon>Metazoa</taxon>
        <taxon>Ecdysozoa</taxon>
        <taxon>Arthropoda</taxon>
        <taxon>Hexapoda</taxon>
        <taxon>Insecta</taxon>
        <taxon>Pterygota</taxon>
        <taxon>Neoptera</taxon>
        <taxon>Endopterygota</taxon>
        <taxon>Lepidoptera</taxon>
        <taxon>Glossata</taxon>
        <taxon>Ditrysia</taxon>
        <taxon>Papilionoidea</taxon>
        <taxon>Pieridae</taxon>
        <taxon>Pierinae</taxon>
        <taxon>Pieris</taxon>
    </lineage>
</organism>
<proteinExistence type="predicted"/>
<evidence type="ECO:0000313" key="3">
    <source>
        <dbReference type="Proteomes" id="UP000663880"/>
    </source>
</evidence>
<feature type="region of interest" description="Disordered" evidence="1">
    <location>
        <begin position="104"/>
        <end position="126"/>
    </location>
</feature>
<feature type="compositionally biased region" description="Basic and acidic residues" evidence="1">
    <location>
        <begin position="115"/>
        <end position="126"/>
    </location>
</feature>
<comment type="caution">
    <text evidence="2">The sequence shown here is derived from an EMBL/GenBank/DDBJ whole genome shotgun (WGS) entry which is preliminary data.</text>
</comment>
<evidence type="ECO:0000313" key="2">
    <source>
        <dbReference type="EMBL" id="CAF4748318.1"/>
    </source>
</evidence>
<dbReference type="OrthoDB" id="7396850at2759"/>